<dbReference type="PANTHER" id="PTHR43777:SF1">
    <property type="entry name" value="MOLYBDENUM COFACTOR CYTIDYLYLTRANSFERASE"/>
    <property type="match status" value="1"/>
</dbReference>
<keyword evidence="3" id="KW-0808">Transferase</keyword>
<dbReference type="EMBL" id="WWCJ01000007">
    <property type="protein sequence ID" value="MYN02610.1"/>
    <property type="molecule type" value="Genomic_DNA"/>
</dbReference>
<evidence type="ECO:0000259" key="2">
    <source>
        <dbReference type="Pfam" id="PF12804"/>
    </source>
</evidence>
<dbReference type="CDD" id="cd04182">
    <property type="entry name" value="GT_2_like_f"/>
    <property type="match status" value="1"/>
</dbReference>
<keyword evidence="4" id="KW-1185">Reference proteome</keyword>
<gene>
    <name evidence="3" type="ORF">GTP41_10915</name>
</gene>
<dbReference type="RefSeq" id="WP_161025618.1">
    <property type="nucleotide sequence ID" value="NZ_WWCJ01000007.1"/>
</dbReference>
<proteinExistence type="predicted"/>
<name>A0A6N9HGN5_9BURK</name>
<sequence>MSGGAASGVVGILLAAGSGSRFDPSGARYKLLQALPGGEAVVAASARALLAALARVVAVVRAQDSAMAGLLRELGCEVVVCERAGEGMAASLVCGVRHAQDADGWLIALADMPYVQPATMAALARAVAPDGAAIAAPVHGGRRGNPVAFGRAHLPALLALEGDQGARSILKNNPVNELAVDDPGILQDIDTPSDIT</sequence>
<keyword evidence="1" id="KW-0460">Magnesium</keyword>
<dbReference type="AlphaFoldDB" id="A0A6N9HGN5"/>
<accession>A0A6N9HGN5</accession>
<dbReference type="InterPro" id="IPR029044">
    <property type="entry name" value="Nucleotide-diphossugar_trans"/>
</dbReference>
<dbReference type="Gene3D" id="3.90.550.10">
    <property type="entry name" value="Spore Coat Polysaccharide Biosynthesis Protein SpsA, Chain A"/>
    <property type="match status" value="1"/>
</dbReference>
<dbReference type="Pfam" id="PF12804">
    <property type="entry name" value="NTP_transf_3"/>
    <property type="match status" value="1"/>
</dbReference>
<dbReference type="Proteomes" id="UP000448575">
    <property type="component" value="Unassembled WGS sequence"/>
</dbReference>
<organism evidence="3 4">
    <name type="scientific">Pseudoduganella guangdongensis</name>
    <dbReference type="NCBI Taxonomy" id="2692179"/>
    <lineage>
        <taxon>Bacteria</taxon>
        <taxon>Pseudomonadati</taxon>
        <taxon>Pseudomonadota</taxon>
        <taxon>Betaproteobacteria</taxon>
        <taxon>Burkholderiales</taxon>
        <taxon>Oxalobacteraceae</taxon>
        <taxon>Telluria group</taxon>
        <taxon>Pseudoduganella</taxon>
    </lineage>
</organism>
<evidence type="ECO:0000256" key="1">
    <source>
        <dbReference type="ARBA" id="ARBA00022842"/>
    </source>
</evidence>
<reference evidence="3 4" key="1">
    <citation type="submission" date="2019-12" db="EMBL/GenBank/DDBJ databases">
        <title>Novel species isolated from a subtropical stream in China.</title>
        <authorList>
            <person name="Lu H."/>
        </authorList>
    </citation>
    <scope>NUCLEOTIDE SEQUENCE [LARGE SCALE GENOMIC DNA]</scope>
    <source>
        <strain evidence="3 4">DS3</strain>
    </source>
</reference>
<dbReference type="SUPFAM" id="SSF53448">
    <property type="entry name" value="Nucleotide-diphospho-sugar transferases"/>
    <property type="match status" value="1"/>
</dbReference>
<feature type="domain" description="MobA-like NTP transferase" evidence="2">
    <location>
        <begin position="11"/>
        <end position="172"/>
    </location>
</feature>
<dbReference type="InterPro" id="IPR025877">
    <property type="entry name" value="MobA-like_NTP_Trfase"/>
</dbReference>
<evidence type="ECO:0000313" key="3">
    <source>
        <dbReference type="EMBL" id="MYN02610.1"/>
    </source>
</evidence>
<dbReference type="GO" id="GO:0016779">
    <property type="term" value="F:nucleotidyltransferase activity"/>
    <property type="evidence" value="ECO:0007669"/>
    <property type="project" value="UniProtKB-ARBA"/>
</dbReference>
<evidence type="ECO:0000313" key="4">
    <source>
        <dbReference type="Proteomes" id="UP000448575"/>
    </source>
</evidence>
<dbReference type="PANTHER" id="PTHR43777">
    <property type="entry name" value="MOLYBDENUM COFACTOR CYTIDYLYLTRANSFERASE"/>
    <property type="match status" value="1"/>
</dbReference>
<protein>
    <submittedName>
        <fullName evidence="3">NTP transferase domain-containing protein</fullName>
    </submittedName>
</protein>
<comment type="caution">
    <text evidence="3">The sequence shown here is derived from an EMBL/GenBank/DDBJ whole genome shotgun (WGS) entry which is preliminary data.</text>
</comment>